<sequence>MAKYQADEREPRLTVGEKTQVALLVVRMAKRGLADDRQYGGRIDQGDLEKKVERIIERARLREERDGRSGRRK</sequence>
<dbReference type="RefSeq" id="WP_006348452.1">
    <property type="nucleotide sequence ID" value="NZ_CP029159.1"/>
</dbReference>
<dbReference type="InterPro" id="IPR046224">
    <property type="entry name" value="DUF6257"/>
</dbReference>
<dbReference type="EMBL" id="CP029159">
    <property type="protein sequence ID" value="QKM69065.1"/>
    <property type="molecule type" value="Genomic_DNA"/>
</dbReference>
<accession>I2N0W5</accession>
<evidence type="ECO:0000313" key="1">
    <source>
        <dbReference type="EMBL" id="QKM69065.1"/>
    </source>
</evidence>
<keyword evidence="2" id="KW-1185">Reference proteome</keyword>
<dbReference type="AlphaFoldDB" id="I2N0W5"/>
<gene>
    <name evidence="1" type="ORF">STSU_019785</name>
</gene>
<proteinExistence type="predicted"/>
<name>I2N0W5_STRT9</name>
<protein>
    <submittedName>
        <fullName evidence="1">Uncharacterized protein</fullName>
    </submittedName>
</protein>
<organism evidence="1 2">
    <name type="scientific">Streptomyces tsukubensis (strain DSM 42081 / NBRC 108919 / NRRL 18488 / 9993)</name>
    <dbReference type="NCBI Taxonomy" id="1114943"/>
    <lineage>
        <taxon>Bacteria</taxon>
        <taxon>Bacillati</taxon>
        <taxon>Actinomycetota</taxon>
        <taxon>Actinomycetes</taxon>
        <taxon>Kitasatosporales</taxon>
        <taxon>Streptomycetaceae</taxon>
        <taxon>Streptomyces</taxon>
    </lineage>
</organism>
<evidence type="ECO:0000313" key="2">
    <source>
        <dbReference type="Proteomes" id="UP000005940"/>
    </source>
</evidence>
<dbReference type="Pfam" id="PF19771">
    <property type="entry name" value="DUF6257"/>
    <property type="match status" value="1"/>
</dbReference>
<reference evidence="1 2" key="1">
    <citation type="journal article" date="2012" name="J. Bacteriol.">
        <title>Draft genome of Streptomyces tsukubaensis NRRL 18488, the producer of the clinically important immunosuppressant tacrolimus (FK506).</title>
        <authorList>
            <person name="Barreiro C."/>
            <person name="Prieto C."/>
            <person name="Sola-Landa A."/>
            <person name="Solera E."/>
            <person name="Martinez-Castro M."/>
            <person name="Perez-Redondo R."/>
            <person name="Garcia-Estrada C."/>
            <person name="Aparicio J.F."/>
            <person name="Fernandez-Martinez L.T."/>
            <person name="Santos-Aberturas J."/>
            <person name="Salehi-Najafabadi Z."/>
            <person name="Rodriguez-Garcia A."/>
            <person name="Tauch A."/>
            <person name="Martin J.F."/>
        </authorList>
    </citation>
    <scope>NUCLEOTIDE SEQUENCE [LARGE SCALE GENOMIC DNA]</scope>
    <source>
        <strain evidence="2">DSM 42081 / NBRC 108919 / NRRL 18488 / 9993</strain>
    </source>
</reference>
<dbReference type="Proteomes" id="UP000005940">
    <property type="component" value="Chromosome"/>
</dbReference>